<keyword evidence="1" id="KW-0449">Lipoprotein</keyword>
<dbReference type="GO" id="GO:0016740">
    <property type="term" value="F:transferase activity"/>
    <property type="evidence" value="ECO:0007669"/>
    <property type="project" value="UniProtKB-KW"/>
</dbReference>
<evidence type="ECO:0000313" key="1">
    <source>
        <dbReference type="EMBL" id="SUY26158.1"/>
    </source>
</evidence>
<sequence>MAQVISLIGVIGGIIAHVYLSKKNKNNISEE</sequence>
<accession>A0A381IFB6</accession>
<dbReference type="EMBL" id="UFWD01000001">
    <property type="protein sequence ID" value="SUY26158.1"/>
    <property type="molecule type" value="Genomic_DNA"/>
</dbReference>
<organism evidence="1">
    <name type="scientific">Clostridioides difficile</name>
    <name type="common">Peptoclostridium difficile</name>
    <dbReference type="NCBI Taxonomy" id="1496"/>
    <lineage>
        <taxon>Bacteria</taxon>
        <taxon>Bacillati</taxon>
        <taxon>Bacillota</taxon>
        <taxon>Clostridia</taxon>
        <taxon>Peptostreptococcales</taxon>
        <taxon>Peptostreptococcaceae</taxon>
        <taxon>Clostridioides</taxon>
    </lineage>
</organism>
<gene>
    <name evidence="1" type="ORF">NCTC13307_03529</name>
</gene>
<name>A0A381IFB6_CLODI</name>
<protein>
    <submittedName>
        <fullName evidence="1">Prolipoprotein diacylglyceryl transferase</fullName>
    </submittedName>
</protein>
<reference evidence="1" key="1">
    <citation type="submission" date="2018-06" db="EMBL/GenBank/DDBJ databases">
        <authorList>
            <consortium name="Pathogen Informatics"/>
            <person name="Doyle S."/>
        </authorList>
    </citation>
    <scope>NUCLEOTIDE SEQUENCE</scope>
    <source>
        <strain evidence="1">NCTC13307</strain>
    </source>
</reference>
<dbReference type="AlphaFoldDB" id="A0A381IFB6"/>
<keyword evidence="1" id="KW-0808">Transferase</keyword>
<proteinExistence type="predicted"/>